<dbReference type="InterPro" id="IPR000608">
    <property type="entry name" value="UBC"/>
</dbReference>
<dbReference type="InterPro" id="IPR016135">
    <property type="entry name" value="UBQ-conjugating_enzyme/RWD"/>
</dbReference>
<feature type="region of interest" description="Disordered" evidence="1">
    <location>
        <begin position="414"/>
        <end position="629"/>
    </location>
</feature>
<dbReference type="Gene3D" id="3.10.110.10">
    <property type="entry name" value="Ubiquitin Conjugating Enzyme"/>
    <property type="match status" value="1"/>
</dbReference>
<feature type="compositionally biased region" description="Basic residues" evidence="1">
    <location>
        <begin position="617"/>
        <end position="629"/>
    </location>
</feature>
<feature type="compositionally biased region" description="Basic and acidic residues" evidence="1">
    <location>
        <begin position="512"/>
        <end position="527"/>
    </location>
</feature>
<name>A0A0J9S468_PLAVI</name>
<feature type="compositionally biased region" description="Acidic residues" evidence="1">
    <location>
        <begin position="436"/>
        <end position="452"/>
    </location>
</feature>
<protein>
    <submittedName>
        <fullName evidence="3">Ubiquitin-conjugating enzyme domain-containing protein</fullName>
    </submittedName>
</protein>
<dbReference type="OrthoDB" id="5596422at2759"/>
<feature type="region of interest" description="Disordered" evidence="1">
    <location>
        <begin position="71"/>
        <end position="108"/>
    </location>
</feature>
<feature type="compositionally biased region" description="Acidic residues" evidence="1">
    <location>
        <begin position="481"/>
        <end position="493"/>
    </location>
</feature>
<evidence type="ECO:0000313" key="4">
    <source>
        <dbReference type="Proteomes" id="UP000053562"/>
    </source>
</evidence>
<dbReference type="SMART" id="SM00212">
    <property type="entry name" value="UBCc"/>
    <property type="match status" value="1"/>
</dbReference>
<evidence type="ECO:0000313" key="3">
    <source>
        <dbReference type="EMBL" id="KMZ77521.1"/>
    </source>
</evidence>
<evidence type="ECO:0000256" key="1">
    <source>
        <dbReference type="SAM" id="MobiDB-lite"/>
    </source>
</evidence>
<feature type="compositionally biased region" description="Basic and acidic residues" evidence="1">
    <location>
        <begin position="453"/>
        <end position="478"/>
    </location>
</feature>
<feature type="compositionally biased region" description="Basic and acidic residues" evidence="1">
    <location>
        <begin position="552"/>
        <end position="563"/>
    </location>
</feature>
<feature type="compositionally biased region" description="Basic and acidic residues" evidence="1">
    <location>
        <begin position="596"/>
        <end position="606"/>
    </location>
</feature>
<dbReference type="CDD" id="cd23814">
    <property type="entry name" value="UEV_AKTIP"/>
    <property type="match status" value="1"/>
</dbReference>
<accession>A0A0J9S468</accession>
<dbReference type="SUPFAM" id="SSF54495">
    <property type="entry name" value="UBC-like"/>
    <property type="match status" value="1"/>
</dbReference>
<feature type="compositionally biased region" description="Acidic residues" evidence="1">
    <location>
        <begin position="531"/>
        <end position="548"/>
    </location>
</feature>
<dbReference type="Pfam" id="PF00179">
    <property type="entry name" value="UQ_con"/>
    <property type="match status" value="1"/>
</dbReference>
<feature type="compositionally biased region" description="Basic and acidic residues" evidence="1">
    <location>
        <begin position="414"/>
        <end position="435"/>
    </location>
</feature>
<dbReference type="InterPro" id="IPR050113">
    <property type="entry name" value="Ub_conjugating_enzyme"/>
</dbReference>
<evidence type="ECO:0000259" key="2">
    <source>
        <dbReference type="PROSITE" id="PS50127"/>
    </source>
</evidence>
<reference evidence="3 4" key="1">
    <citation type="submission" date="2011-08" db="EMBL/GenBank/DDBJ databases">
        <title>The Genome Sequence of Plasmodium vivax India VII.</title>
        <authorList>
            <consortium name="The Broad Institute Genome Sequencing Platform"/>
            <consortium name="The Broad Institute Genome Sequencing Center for Infectious Disease"/>
            <person name="Neafsey D."/>
            <person name="Carlton J."/>
            <person name="Barnwell J."/>
            <person name="Collins W."/>
            <person name="Escalante A."/>
            <person name="Mullikin J."/>
            <person name="Saul A."/>
            <person name="Guigo R."/>
            <person name="Camara F."/>
            <person name="Young S.K."/>
            <person name="Zeng Q."/>
            <person name="Gargeya S."/>
            <person name="Fitzgerald M."/>
            <person name="Haas B."/>
            <person name="Abouelleil A."/>
            <person name="Alvarado L."/>
            <person name="Arachchi H.M."/>
            <person name="Berlin A."/>
            <person name="Brown A."/>
            <person name="Chapman S.B."/>
            <person name="Chen Z."/>
            <person name="Dunbar C."/>
            <person name="Freedman E."/>
            <person name="Gearin G."/>
            <person name="Gellesch M."/>
            <person name="Goldberg J."/>
            <person name="Griggs A."/>
            <person name="Gujja S."/>
            <person name="Heiman D."/>
            <person name="Howarth C."/>
            <person name="Larson L."/>
            <person name="Lui A."/>
            <person name="MacDonald P.J.P."/>
            <person name="Montmayeur A."/>
            <person name="Murphy C."/>
            <person name="Neiman D."/>
            <person name="Pearson M."/>
            <person name="Priest M."/>
            <person name="Roberts A."/>
            <person name="Saif S."/>
            <person name="Shea T."/>
            <person name="Shenoy N."/>
            <person name="Sisk P."/>
            <person name="Stolte C."/>
            <person name="Sykes S."/>
            <person name="Wortman J."/>
            <person name="Nusbaum C."/>
            <person name="Birren B."/>
        </authorList>
    </citation>
    <scope>NUCLEOTIDE SEQUENCE [LARGE SCALE GENOMIC DNA]</scope>
    <source>
        <strain evidence="3 4">India VII</strain>
    </source>
</reference>
<dbReference type="PROSITE" id="PS50127">
    <property type="entry name" value="UBC_2"/>
    <property type="match status" value="1"/>
</dbReference>
<proteinExistence type="predicted"/>
<gene>
    <name evidence="3" type="ORF">PVIIG_01491</name>
</gene>
<dbReference type="AlphaFoldDB" id="A0A0J9S468"/>
<organism evidence="3 4">
    <name type="scientific">Plasmodium vivax India VII</name>
    <dbReference type="NCBI Taxonomy" id="1077284"/>
    <lineage>
        <taxon>Eukaryota</taxon>
        <taxon>Sar</taxon>
        <taxon>Alveolata</taxon>
        <taxon>Apicomplexa</taxon>
        <taxon>Aconoidasida</taxon>
        <taxon>Haemosporida</taxon>
        <taxon>Plasmodiidae</taxon>
        <taxon>Plasmodium</taxon>
        <taxon>Plasmodium (Plasmodium)</taxon>
    </lineage>
</organism>
<dbReference type="PANTHER" id="PTHR24067">
    <property type="entry name" value="UBIQUITIN-CONJUGATING ENZYME E2"/>
    <property type="match status" value="1"/>
</dbReference>
<feature type="domain" description="UBC core" evidence="2">
    <location>
        <begin position="168"/>
        <end position="318"/>
    </location>
</feature>
<dbReference type="Proteomes" id="UP000053562">
    <property type="component" value="Unassembled WGS sequence"/>
</dbReference>
<sequence>MWYDNERVPEEEGVSKLLVGKTFAYFPKCPDDEGRHVQGEGRYGGVGKEGHLPHRGNANKADNMETMDSVNRAGKGGVMDTMEDVGDSHRGDDPMSETNGDGGHPADELDSMHHVDGLDSVLFNQKEYVLIQQRLGRTIIPLNPELLAQSTLEQEIIDGYLSEIHKNVRKCSILTEYSFLVQQMPRGIYCLPQKDNLLVWDVFIILYSTVYRNAKFKAQIRLGENYPHSIPEVFFLSPVFHPFINLQTGKLNLGKHLNEWTPKSHYMSLIFLYMRNIFYLQDEYNKENVENEEAYFLLNNDRELFLRKVHECVQMSNERLYQQVDNCMFNFGAELASREIADMMQQVKDDPLCSRKAEAFIHWLINDYAAGASEGVISEAVISEEVISEEVISEEVISEEVKSENSPIEELISEEVRSEEVRSEEVRSEEVRSEEAISEDPPSEEVISEDPSSEAKRNEDTPSEEVRSEEPPSEKAITEEVISEEVISEDTPSEEVRSEDPPSEEVLSEDPPSEKAISEDPPSKEVISEDPPSEEVISEDPPSEDPTSEEVTGEKVTGEKVTNEEVPGEGVPGEDPPRDGTEEGGAPPNEVTPHYDNGKRENEHDGATPVDATAVQHLRRDRRKRSPMQ</sequence>
<dbReference type="EMBL" id="KQ234389">
    <property type="protein sequence ID" value="KMZ77521.1"/>
    <property type="molecule type" value="Genomic_DNA"/>
</dbReference>